<feature type="transmembrane region" description="Helical" evidence="1">
    <location>
        <begin position="70"/>
        <end position="91"/>
    </location>
</feature>
<proteinExistence type="predicted"/>
<organism evidence="2 3">
    <name type="scientific">Rhizobium loti</name>
    <name type="common">Mesorhizobium loti</name>
    <dbReference type="NCBI Taxonomy" id="381"/>
    <lineage>
        <taxon>Bacteria</taxon>
        <taxon>Pseudomonadati</taxon>
        <taxon>Pseudomonadota</taxon>
        <taxon>Alphaproteobacteria</taxon>
        <taxon>Hyphomicrobiales</taxon>
        <taxon>Phyllobacteriaceae</taxon>
        <taxon>Mesorhizobium</taxon>
    </lineage>
</organism>
<gene>
    <name evidence="2" type="ORF">C8D77_1011603</name>
</gene>
<comment type="caution">
    <text evidence="2">The sequence shown here is derived from an EMBL/GenBank/DDBJ whole genome shotgun (WGS) entry which is preliminary data.</text>
</comment>
<evidence type="ECO:0000313" key="3">
    <source>
        <dbReference type="Proteomes" id="UP000245631"/>
    </source>
</evidence>
<sequence>MTDRSQHSWMEQPVTTSAIELDRIKALHATLSRTTTRRNTLEYIAGGMAAAFLLVMSVVTFLAARTAADWTMAAGFATLTLGLVAVGLNIFRKSTRADADLAASGIDHLQRRLLGERDLLRSAWLWYLGPMVPGFVLIYLGSWAAHPDRPIFALVGGASTFAFLVFVVILNRRAARRIDTEIRALQQ</sequence>
<evidence type="ECO:0000256" key="1">
    <source>
        <dbReference type="SAM" id="Phobius"/>
    </source>
</evidence>
<dbReference type="RefSeq" id="WP_245951670.1">
    <property type="nucleotide sequence ID" value="NZ_QGGH01000001.1"/>
</dbReference>
<reference evidence="2 3" key="1">
    <citation type="submission" date="2018-05" db="EMBL/GenBank/DDBJ databases">
        <title>Genomic Encyclopedia of Type Strains, Phase IV (KMG-IV): sequencing the most valuable type-strain genomes for metagenomic binning, comparative biology and taxonomic classification.</title>
        <authorList>
            <person name="Goeker M."/>
        </authorList>
    </citation>
    <scope>NUCLEOTIDE SEQUENCE [LARGE SCALE GENOMIC DNA]</scope>
    <source>
        <strain evidence="2 3">DSM 2626</strain>
    </source>
</reference>
<keyword evidence="1" id="KW-0472">Membrane</keyword>
<dbReference type="AlphaFoldDB" id="A0A8E2WIE3"/>
<feature type="transmembrane region" description="Helical" evidence="1">
    <location>
        <begin position="151"/>
        <end position="170"/>
    </location>
</feature>
<accession>A0A8E2WIE3</accession>
<name>A0A8E2WIE3_RHILI</name>
<feature type="transmembrane region" description="Helical" evidence="1">
    <location>
        <begin position="124"/>
        <end position="145"/>
    </location>
</feature>
<dbReference type="GeneID" id="61050927"/>
<keyword evidence="1" id="KW-1133">Transmembrane helix</keyword>
<protein>
    <submittedName>
        <fullName evidence="2">Uncharacterized protein</fullName>
    </submittedName>
</protein>
<feature type="transmembrane region" description="Helical" evidence="1">
    <location>
        <begin position="43"/>
        <end position="64"/>
    </location>
</feature>
<keyword evidence="1" id="KW-0812">Transmembrane</keyword>
<dbReference type="Proteomes" id="UP000245631">
    <property type="component" value="Unassembled WGS sequence"/>
</dbReference>
<dbReference type="EMBL" id="QGGH01000001">
    <property type="protein sequence ID" value="PWJ94917.1"/>
    <property type="molecule type" value="Genomic_DNA"/>
</dbReference>
<evidence type="ECO:0000313" key="2">
    <source>
        <dbReference type="EMBL" id="PWJ94917.1"/>
    </source>
</evidence>